<dbReference type="RefSeq" id="WP_070071669.1">
    <property type="nucleotide sequence ID" value="NZ_CP017448.1"/>
</dbReference>
<evidence type="ECO:0000256" key="1">
    <source>
        <dbReference type="SAM" id="MobiDB-lite"/>
    </source>
</evidence>
<proteinExistence type="predicted"/>
<feature type="compositionally biased region" description="Low complexity" evidence="1">
    <location>
        <begin position="188"/>
        <end position="199"/>
    </location>
</feature>
<dbReference type="Proteomes" id="UP000095342">
    <property type="component" value="Chromosome"/>
</dbReference>
<sequence>MSPFEVIIRHSVDLERILSQTLGAKGSDLHAKLNSLRPCLPAELSAQIEYLIVVRDQAVNTAVVPDDAAGYERIFTGVIHSLERIVGPTGHGTAIKTPSTPASPHIEPTSAPASPAWQLAQQDVAEELMLSALLSYGGHESQTNVSEEALPSVEIRETNDATETPTPLKEISLGSLLLRPSADSRDTAQPSPAKASAPQDKTESSTARKEISLSSLLIRPSA</sequence>
<evidence type="ECO:0000313" key="2">
    <source>
        <dbReference type="EMBL" id="AOV16073.1"/>
    </source>
</evidence>
<evidence type="ECO:0000313" key="3">
    <source>
        <dbReference type="Proteomes" id="UP000095342"/>
    </source>
</evidence>
<feature type="region of interest" description="Disordered" evidence="1">
    <location>
        <begin position="89"/>
        <end position="115"/>
    </location>
</feature>
<feature type="compositionally biased region" description="Basic and acidic residues" evidence="1">
    <location>
        <begin position="200"/>
        <end position="211"/>
    </location>
</feature>
<accession>A0A1D8K542</accession>
<keyword evidence="3" id="KW-1185">Reference proteome</keyword>
<feature type="region of interest" description="Disordered" evidence="1">
    <location>
        <begin position="140"/>
        <end position="222"/>
    </location>
</feature>
<gene>
    <name evidence="2" type="ORF">BJI67_02415</name>
</gene>
<organism evidence="2 3">
    <name type="scientific">Acidihalobacter aeolianus</name>
    <dbReference type="NCBI Taxonomy" id="2792603"/>
    <lineage>
        <taxon>Bacteria</taxon>
        <taxon>Pseudomonadati</taxon>
        <taxon>Pseudomonadota</taxon>
        <taxon>Gammaproteobacteria</taxon>
        <taxon>Chromatiales</taxon>
        <taxon>Ectothiorhodospiraceae</taxon>
        <taxon>Acidihalobacter</taxon>
    </lineage>
</organism>
<dbReference type="EMBL" id="CP017448">
    <property type="protein sequence ID" value="AOV16073.1"/>
    <property type="molecule type" value="Genomic_DNA"/>
</dbReference>
<dbReference type="KEGG" id="aaeo:BJI67_02415"/>
<protein>
    <submittedName>
        <fullName evidence="2">Uncharacterized protein</fullName>
    </submittedName>
</protein>
<dbReference type="AlphaFoldDB" id="A0A1D8K542"/>
<name>A0A1D8K542_9GAMM</name>
<reference evidence="2 3" key="1">
    <citation type="submission" date="2016-09" db="EMBL/GenBank/DDBJ databases">
        <title>Acidihalobacter prosperus V6 (DSM14174).</title>
        <authorList>
            <person name="Khaleque H.N."/>
            <person name="Ramsay J.P."/>
            <person name="Murphy R.J.T."/>
            <person name="Kaksonen A.H."/>
            <person name="Boxall N.J."/>
            <person name="Watkin E.L.J."/>
        </authorList>
    </citation>
    <scope>NUCLEOTIDE SEQUENCE [LARGE SCALE GENOMIC DNA]</scope>
    <source>
        <strain evidence="2 3">V6</strain>
    </source>
</reference>